<accession>Q8U502</accession>
<gene>
    <name evidence="3" type="ordered locus">Atu4613</name>
</gene>
<dbReference type="Proteomes" id="UP000000813">
    <property type="component" value="Chromosome linear"/>
</dbReference>
<dbReference type="InterPro" id="IPR001173">
    <property type="entry name" value="Glyco_trans_2-like"/>
</dbReference>
<dbReference type="Pfam" id="PF00534">
    <property type="entry name" value="Glycos_transf_1"/>
    <property type="match status" value="1"/>
</dbReference>
<evidence type="ECO:0000259" key="1">
    <source>
        <dbReference type="Pfam" id="PF00534"/>
    </source>
</evidence>
<dbReference type="Gene3D" id="3.90.550.10">
    <property type="entry name" value="Spore Coat Polysaccharide Biosynthesis Protein SpsA, Chain A"/>
    <property type="match status" value="1"/>
</dbReference>
<dbReference type="CAZy" id="GT4">
    <property type="family name" value="Glycosyltransferase Family 4"/>
</dbReference>
<dbReference type="GO" id="GO:0016758">
    <property type="term" value="F:hexosyltransferase activity"/>
    <property type="evidence" value="ECO:0007669"/>
    <property type="project" value="UniProtKB-ARBA"/>
</dbReference>
<dbReference type="SUPFAM" id="SSF53448">
    <property type="entry name" value="Nucleotide-diphospho-sugar transferases"/>
    <property type="match status" value="1"/>
</dbReference>
<feature type="domain" description="Glycosyltransferase 2-like" evidence="2">
    <location>
        <begin position="120"/>
        <end position="241"/>
    </location>
</feature>
<dbReference type="PANTHER" id="PTHR22916">
    <property type="entry name" value="GLYCOSYLTRANSFERASE"/>
    <property type="match status" value="1"/>
</dbReference>
<dbReference type="Gene3D" id="3.40.50.2000">
    <property type="entry name" value="Glycogen Phosphorylase B"/>
    <property type="match status" value="2"/>
</dbReference>
<organism evidence="3 4">
    <name type="scientific">Agrobacterium fabrum (strain C58 / ATCC 33970)</name>
    <name type="common">Agrobacterium tumefaciens (strain C58)</name>
    <dbReference type="NCBI Taxonomy" id="176299"/>
    <lineage>
        <taxon>Bacteria</taxon>
        <taxon>Pseudomonadati</taxon>
        <taxon>Pseudomonadota</taxon>
        <taxon>Alphaproteobacteria</taxon>
        <taxon>Hyphomicrobiales</taxon>
        <taxon>Rhizobiaceae</taxon>
        <taxon>Rhizobium/Agrobacterium group</taxon>
        <taxon>Agrobacterium</taxon>
        <taxon>Agrobacterium tumefaciens complex</taxon>
    </lineage>
</organism>
<dbReference type="KEGG" id="atu:Atu4613"/>
<dbReference type="eggNOG" id="COG0438">
    <property type="taxonomic scope" value="Bacteria"/>
</dbReference>
<reference evidence="3 4" key="2">
    <citation type="journal article" date="2001" name="Science">
        <title>Genome sequence of the plant pathogen and biotechnology agent Agrobacterium tumefaciens C58.</title>
        <authorList>
            <person name="Goodner B."/>
            <person name="Hinkle G."/>
            <person name="Gattung S."/>
            <person name="Miller N."/>
            <person name="Blanchard M."/>
            <person name="Qurollo B."/>
            <person name="Goldman B.S."/>
            <person name="Cao Y."/>
            <person name="Askenazi M."/>
            <person name="Halling C."/>
            <person name="Mullin L."/>
            <person name="Houmiel K."/>
            <person name="Gordon J."/>
            <person name="Vaudin M."/>
            <person name="Iartchouk O."/>
            <person name="Epp A."/>
            <person name="Liu F."/>
            <person name="Wollam C."/>
            <person name="Allinger M."/>
            <person name="Doughty D."/>
            <person name="Scott C."/>
            <person name="Lappas C."/>
            <person name="Markelz B."/>
            <person name="Flanagan C."/>
            <person name="Crowell C."/>
            <person name="Gurson J."/>
            <person name="Lomo C."/>
            <person name="Sear C."/>
            <person name="Strub G."/>
            <person name="Cielo C."/>
            <person name="Slater S."/>
        </authorList>
    </citation>
    <scope>NUCLEOTIDE SEQUENCE [LARGE SCALE GENOMIC DNA]</scope>
    <source>
        <strain evidence="4">C58 / ATCC 33970</strain>
    </source>
</reference>
<feature type="domain" description="Glycosyl transferase family 1" evidence="1">
    <location>
        <begin position="577"/>
        <end position="744"/>
    </location>
</feature>
<evidence type="ECO:0000313" key="3">
    <source>
        <dbReference type="EMBL" id="AAK88834.1"/>
    </source>
</evidence>
<dbReference type="AlphaFoldDB" id="Q8U502"/>
<keyword evidence="4" id="KW-1185">Reference proteome</keyword>
<evidence type="ECO:0000313" key="4">
    <source>
        <dbReference type="Proteomes" id="UP000000813"/>
    </source>
</evidence>
<dbReference type="EMBL" id="AE007870">
    <property type="protein sequence ID" value="AAK88834.1"/>
    <property type="molecule type" value="Genomic_DNA"/>
</dbReference>
<protein>
    <submittedName>
        <fullName evidence="3">Glycosyltransferase</fullName>
    </submittedName>
</protein>
<dbReference type="EnsemblBacteria" id="AAK88834">
    <property type="protein sequence ID" value="AAK88834"/>
    <property type="gene ID" value="Atu4613"/>
</dbReference>
<dbReference type="CDD" id="cd03801">
    <property type="entry name" value="GT4_PimA-like"/>
    <property type="match status" value="1"/>
</dbReference>
<dbReference type="Pfam" id="PF00535">
    <property type="entry name" value="Glycos_transf_2"/>
    <property type="match status" value="1"/>
</dbReference>
<dbReference type="eggNOG" id="COG1216">
    <property type="taxonomic scope" value="Bacteria"/>
</dbReference>
<sequence>MGGHRENESNQIENLFADIDFISGEVDSLQRGNWASKVSLTRLLKNLLYSRLLYRMSKLKWFSPRRRARFFKSAEKRDPMLLVQKVDQFCMKYYRRVNQNEALAKRNAELGSNNGLRVTAIVPNYNHAKYLPQRIESILNQTYPLIDIIILDDCSTDNSREVIEAYVDKYPGRIKSILATKNSGNVFRQWQNGHSQATGDILWICESDDFCEPTFVERAIRAFRDPSVMLSFGSVQYANTSGEFVEGLDDYREQCEPGIWDRTIVRPASEWFCKGFGVKNVIPNVGGSLWRRFPISNEVWIQASEFKIMGDWFLYSVVAGGGQIAYEPTAVSYFRIHPNNTSGKKAQSDPSYYNEYFQIMRVLKSKWPISEETLNRFLDEAYKNFRRSRVSGVEFESIIKSDELRATSRLKPHVLIGLLGFTFGGGEIFPIHLANALHDLGVLVSLLQVHTTDDQQRVKQLLNPAIPIYNASQVREMGVVNFVERAGISIIHSHVANVDKLFLDSGHLPCAYFSTLHGSYEAMKISKTRISRWSKKVDRFAYLAERNLAPFEGLNIPDSKFLKVRNAIPLDERPFPKTRTELGISKDTIVFSLAARGVEGKGWVETVQAYLKLRERRPDISLALLLAGEGTSVEDARKIAASDPTIQFLGFISEVHGLYRLSDVALLPSRYPGESFPLSLIQAFQVGVPCITTDVGEIRSMTTLGSKQAGIIFQPIDDTEMFVDELSQFMERILEASLREELRQTANSLGKCFEIEQLASEYLQQYLLLIKSNHAEEHERAIMQGSS</sequence>
<dbReference type="InterPro" id="IPR001296">
    <property type="entry name" value="Glyco_trans_1"/>
</dbReference>
<dbReference type="PANTHER" id="PTHR22916:SF3">
    <property type="entry name" value="UDP-GLCNAC:BETAGAL BETA-1,3-N-ACETYLGLUCOSAMINYLTRANSFERASE-LIKE PROTEIN 1"/>
    <property type="match status" value="1"/>
</dbReference>
<dbReference type="GeneID" id="1136487"/>
<dbReference type="SUPFAM" id="SSF53756">
    <property type="entry name" value="UDP-Glycosyltransferase/glycogen phosphorylase"/>
    <property type="match status" value="1"/>
</dbReference>
<reference evidence="3 4" key="1">
    <citation type="journal article" date="2001" name="Science">
        <title>The genome of the natural genetic engineer Agrobacterium tumefaciens C58.</title>
        <authorList>
            <person name="Wood D.W."/>
            <person name="Setubal J.C."/>
            <person name="Kaul R."/>
            <person name="Monks D.E."/>
            <person name="Kitajima J.P."/>
            <person name="Okura V.K."/>
            <person name="Zhou Y."/>
            <person name="Chen L."/>
            <person name="Wood G.E."/>
            <person name="Almeida N.F.Jr."/>
            <person name="Woo L."/>
            <person name="Chen Y."/>
            <person name="Paulsen I.T."/>
            <person name="Eisen J.A."/>
            <person name="Karp P.D."/>
            <person name="Bovee D.Sr."/>
            <person name="Chapman P."/>
            <person name="Clendenning J."/>
            <person name="Deatherage G."/>
            <person name="Gillet W."/>
            <person name="Grant C."/>
            <person name="Kutyavin T."/>
            <person name="Levy R."/>
            <person name="Li M.J."/>
            <person name="McClelland E."/>
            <person name="Palmieri A."/>
            <person name="Raymond C."/>
            <person name="Rouse G."/>
            <person name="Saenphimmachak C."/>
            <person name="Wu Z."/>
            <person name="Romero P."/>
            <person name="Gordon D."/>
            <person name="Zhang S."/>
            <person name="Yoo H."/>
            <person name="Tao Y."/>
            <person name="Biddle P."/>
            <person name="Jung M."/>
            <person name="Krespan W."/>
            <person name="Perry M."/>
            <person name="Gordon-Kamm B."/>
            <person name="Liao L."/>
            <person name="Kim S."/>
            <person name="Hendrick C."/>
            <person name="Zhao Z.Y."/>
            <person name="Dolan M."/>
            <person name="Chumley F."/>
            <person name="Tingey S.V."/>
            <person name="Tomb J.F."/>
            <person name="Gordon M.P."/>
            <person name="Olson M.V."/>
            <person name="Nester E.W."/>
        </authorList>
    </citation>
    <scope>NUCLEOTIDE SEQUENCE [LARGE SCALE GENOMIC DNA]</scope>
    <source>
        <strain evidence="4">C58 / ATCC 33970</strain>
    </source>
</reference>
<dbReference type="CAZy" id="GT2">
    <property type="family name" value="Glycosyltransferase Family 2"/>
</dbReference>
<dbReference type="InterPro" id="IPR029044">
    <property type="entry name" value="Nucleotide-diphossugar_trans"/>
</dbReference>
<proteinExistence type="predicted"/>
<dbReference type="HOGENOM" id="CLU_356270_0_0_5"/>
<dbReference type="PATRIC" id="fig|176299.10.peg.4417"/>
<dbReference type="STRING" id="176299.Atu4613"/>
<dbReference type="PIR" id="H98163">
    <property type="entry name" value="H98163"/>
</dbReference>
<dbReference type="RefSeq" id="WP_010974010.1">
    <property type="nucleotide sequence ID" value="NC_003063.2"/>
</dbReference>
<evidence type="ECO:0000259" key="2">
    <source>
        <dbReference type="Pfam" id="PF00535"/>
    </source>
</evidence>
<name>Q8U502_AGRFC</name>
<dbReference type="OrthoDB" id="6493506at2"/>